<dbReference type="GO" id="GO:0016874">
    <property type="term" value="F:ligase activity"/>
    <property type="evidence" value="ECO:0007669"/>
    <property type="project" value="UniProtKB-KW"/>
</dbReference>
<comment type="caution">
    <text evidence="2">The sequence shown here is derived from an EMBL/GenBank/DDBJ whole genome shotgun (WGS) entry which is preliminary data.</text>
</comment>
<dbReference type="InterPro" id="IPR045851">
    <property type="entry name" value="AMP-bd_C_sf"/>
</dbReference>
<dbReference type="Gene3D" id="3.30.300.30">
    <property type="match status" value="1"/>
</dbReference>
<gene>
    <name evidence="2" type="ORF">GHO30_30770</name>
</gene>
<dbReference type="RefSeq" id="WP_153364388.1">
    <property type="nucleotide sequence ID" value="NZ_WIVX01000604.1"/>
</dbReference>
<dbReference type="InterPro" id="IPR042099">
    <property type="entry name" value="ANL_N_sf"/>
</dbReference>
<dbReference type="GO" id="GO:0005737">
    <property type="term" value="C:cytoplasm"/>
    <property type="evidence" value="ECO:0007669"/>
    <property type="project" value="TreeGrafter"/>
</dbReference>
<dbReference type="GO" id="GO:0043041">
    <property type="term" value="P:amino acid activation for nonribosomal peptide biosynthetic process"/>
    <property type="evidence" value="ECO:0007669"/>
    <property type="project" value="TreeGrafter"/>
</dbReference>
<evidence type="ECO:0000313" key="2">
    <source>
        <dbReference type="EMBL" id="MQU35665.1"/>
    </source>
</evidence>
<proteinExistence type="predicted"/>
<accession>A0A7X1YEL2</accession>
<dbReference type="Proteomes" id="UP000470186">
    <property type="component" value="Unassembled WGS sequence"/>
</dbReference>
<feature type="non-terminal residue" evidence="2">
    <location>
        <position position="1"/>
    </location>
</feature>
<dbReference type="EMBL" id="WIVX01000604">
    <property type="protein sequence ID" value="MQU35665.1"/>
    <property type="molecule type" value="Genomic_DNA"/>
</dbReference>
<organism evidence="2 3">
    <name type="scientific">Pseudomonas helleri</name>
    <dbReference type="NCBI Taxonomy" id="1608996"/>
    <lineage>
        <taxon>Bacteria</taxon>
        <taxon>Pseudomonadati</taxon>
        <taxon>Pseudomonadota</taxon>
        <taxon>Gammaproteobacteria</taxon>
        <taxon>Pseudomonadales</taxon>
        <taxon>Pseudomonadaceae</taxon>
        <taxon>Pseudomonas</taxon>
    </lineage>
</organism>
<dbReference type="AlphaFoldDB" id="A0A7X1YEL2"/>
<protein>
    <submittedName>
        <fullName evidence="2">AMP-binding protein</fullName>
    </submittedName>
</protein>
<feature type="non-terminal residue" evidence="2">
    <location>
        <position position="85"/>
    </location>
</feature>
<dbReference type="GO" id="GO:0031177">
    <property type="term" value="F:phosphopantetheine binding"/>
    <property type="evidence" value="ECO:0007669"/>
    <property type="project" value="TreeGrafter"/>
</dbReference>
<evidence type="ECO:0000256" key="1">
    <source>
        <dbReference type="ARBA" id="ARBA00022598"/>
    </source>
</evidence>
<evidence type="ECO:0000313" key="3">
    <source>
        <dbReference type="Proteomes" id="UP000470186"/>
    </source>
</evidence>
<dbReference type="Gene3D" id="3.40.50.12780">
    <property type="entry name" value="N-terminal domain of ligase-like"/>
    <property type="match status" value="1"/>
</dbReference>
<name>A0A7X1YEL2_9PSED</name>
<keyword evidence="3" id="KW-1185">Reference proteome</keyword>
<dbReference type="PANTHER" id="PTHR45527:SF10">
    <property type="entry name" value="PYOCHELIN SYNTHASE PCHF"/>
    <property type="match status" value="1"/>
</dbReference>
<sequence length="85" mass="9534">VAQGYRGDRVRSAARFVDYQGLRWYRTGDRARYHPDGTVEFLGRSDFQLKLHGYRIEAGEVEQALLACPGVEHAVVLLTGQQLAA</sequence>
<keyword evidence="1" id="KW-0436">Ligase</keyword>
<dbReference type="PANTHER" id="PTHR45527">
    <property type="entry name" value="NONRIBOSOMAL PEPTIDE SYNTHETASE"/>
    <property type="match status" value="1"/>
</dbReference>
<dbReference type="GO" id="GO:0044550">
    <property type="term" value="P:secondary metabolite biosynthetic process"/>
    <property type="evidence" value="ECO:0007669"/>
    <property type="project" value="TreeGrafter"/>
</dbReference>
<dbReference type="SUPFAM" id="SSF56801">
    <property type="entry name" value="Acetyl-CoA synthetase-like"/>
    <property type="match status" value="1"/>
</dbReference>
<reference evidence="2 3" key="1">
    <citation type="submission" date="2019-10" db="EMBL/GenBank/DDBJ databases">
        <title>Evaluation of single-gene subtyping targets for Pseudomonas.</title>
        <authorList>
            <person name="Reichler S.J."/>
            <person name="Orsi R.H."/>
            <person name="Wiedmann M."/>
            <person name="Martin N.H."/>
            <person name="Murphy S.I."/>
        </authorList>
    </citation>
    <scope>NUCLEOTIDE SEQUENCE [LARGE SCALE GENOMIC DNA]</scope>
    <source>
        <strain evidence="2 3">FSL R10-2107</strain>
    </source>
</reference>